<dbReference type="STRING" id="640511.BC1002_6538"/>
<dbReference type="GO" id="GO:0004674">
    <property type="term" value="F:protein serine/threonine kinase activity"/>
    <property type="evidence" value="ECO:0007669"/>
    <property type="project" value="UniProtKB-KW"/>
</dbReference>
<organism evidence="1 2">
    <name type="scientific">Paraburkholderia atlantica</name>
    <dbReference type="NCBI Taxonomy" id="2654982"/>
    <lineage>
        <taxon>Bacteria</taxon>
        <taxon>Pseudomonadati</taxon>
        <taxon>Pseudomonadota</taxon>
        <taxon>Betaproteobacteria</taxon>
        <taxon>Burkholderiales</taxon>
        <taxon>Burkholderiaceae</taxon>
        <taxon>Paraburkholderia</taxon>
    </lineage>
</organism>
<evidence type="ECO:0000313" key="2">
    <source>
        <dbReference type="Proteomes" id="UP000002190"/>
    </source>
</evidence>
<reference evidence="2" key="1">
    <citation type="submission" date="2010-04" db="EMBL/GenBank/DDBJ databases">
        <title>Complete sequence of chromosome 3 of Burkholderia sp. CCGE1002.</title>
        <authorList>
            <consortium name="US DOE Joint Genome Institute"/>
            <person name="Lucas S."/>
            <person name="Copeland A."/>
            <person name="Lapidus A."/>
            <person name="Cheng J.-F."/>
            <person name="Bruce D."/>
            <person name="Goodwin L."/>
            <person name="Pitluck S."/>
            <person name="Chertkov O."/>
            <person name="Detter J.C."/>
            <person name="Han C."/>
            <person name="Tapia R."/>
            <person name="Land M."/>
            <person name="Hauser L."/>
            <person name="Kyrpides N."/>
            <person name="Ovchinnikova G."/>
            <person name="Martinez-Romero E."/>
            <person name="Hernandez M.A.R."/>
            <person name="Tiedje J.M."/>
            <person name="Woyke T."/>
        </authorList>
    </citation>
    <scope>NUCLEOTIDE SEQUENCE [LARGE SCALE GENOMIC DNA]</scope>
    <source>
        <strain evidence="2">CCGE1002</strain>
    </source>
</reference>
<proteinExistence type="predicted"/>
<sequence length="72" mass="8032">MKTKDREELTKARRELKALANEALFVWGILDEEIKKWSHPEPIENSELIAARLAAGIMAGRSAGKPESKDAD</sequence>
<reference evidence="1 2" key="2">
    <citation type="journal article" date="2012" name="J. Bacteriol.">
        <title>Genome Sequences of Burkholderia sp. Strains CCGE1002 and H160, Isolated from Legume Nodules in Mexico and Brazil.</title>
        <authorList>
            <person name="Ormeno-Orrillo E."/>
            <person name="Rogel M.A."/>
            <person name="Chueire L.M."/>
            <person name="Tiedje J.M."/>
            <person name="Martinez-Romero E."/>
            <person name="Hungria M."/>
        </authorList>
    </citation>
    <scope>NUCLEOTIDE SEQUENCE [LARGE SCALE GENOMIC DNA]</scope>
    <source>
        <strain evidence="1 2">CCGE1002</strain>
    </source>
</reference>
<dbReference type="AlphaFoldDB" id="D5WMD3"/>
<dbReference type="EMBL" id="CP002015">
    <property type="protein sequence ID" value="ADG20379.1"/>
    <property type="molecule type" value="Genomic_DNA"/>
</dbReference>
<keyword evidence="1" id="KW-0723">Serine/threonine-protein kinase</keyword>
<protein>
    <submittedName>
        <fullName evidence="1">Serine/threonine protein kinase</fullName>
    </submittedName>
</protein>
<keyword evidence="1" id="KW-0808">Transferase</keyword>
<keyword evidence="1" id="KW-0418">Kinase</keyword>
<name>D5WMD3_PARAM</name>
<evidence type="ECO:0000313" key="1">
    <source>
        <dbReference type="EMBL" id="ADG20379.1"/>
    </source>
</evidence>
<dbReference type="HOGENOM" id="CLU_2714705_0_0_4"/>
<gene>
    <name evidence="1" type="ordered locus">BC1002_6538</name>
</gene>
<dbReference type="KEGG" id="bge:BC1002_6538"/>
<dbReference type="Proteomes" id="UP000002190">
    <property type="component" value="Chromosome 3"/>
</dbReference>
<accession>D5WMD3</accession>